<dbReference type="PROSITE" id="PS50011">
    <property type="entry name" value="PROTEIN_KINASE_DOM"/>
    <property type="match status" value="1"/>
</dbReference>
<protein>
    <recommendedName>
        <fullName evidence="1">Protein kinase domain-containing protein</fullName>
    </recommendedName>
</protein>
<dbReference type="InterPro" id="IPR011009">
    <property type="entry name" value="Kinase-like_dom_sf"/>
</dbReference>
<evidence type="ECO:0000313" key="2">
    <source>
        <dbReference type="EMBL" id="KAL2060001.1"/>
    </source>
</evidence>
<organism evidence="2 3">
    <name type="scientific">Oculimacula yallundae</name>
    <dbReference type="NCBI Taxonomy" id="86028"/>
    <lineage>
        <taxon>Eukaryota</taxon>
        <taxon>Fungi</taxon>
        <taxon>Dikarya</taxon>
        <taxon>Ascomycota</taxon>
        <taxon>Pezizomycotina</taxon>
        <taxon>Leotiomycetes</taxon>
        <taxon>Helotiales</taxon>
        <taxon>Ploettnerulaceae</taxon>
        <taxon>Oculimacula</taxon>
    </lineage>
</organism>
<proteinExistence type="predicted"/>
<dbReference type="PANTHER" id="PTHR37542">
    <property type="entry name" value="HELO DOMAIN-CONTAINING PROTEIN-RELATED"/>
    <property type="match status" value="1"/>
</dbReference>
<dbReference type="SUPFAM" id="SSF56112">
    <property type="entry name" value="Protein kinase-like (PK-like)"/>
    <property type="match status" value="1"/>
</dbReference>
<name>A0ABR4BSB5_9HELO</name>
<keyword evidence="3" id="KW-1185">Reference proteome</keyword>
<feature type="domain" description="Protein kinase" evidence="1">
    <location>
        <begin position="171"/>
        <end position="527"/>
    </location>
</feature>
<accession>A0ABR4BSB5</accession>
<sequence length="527" mass="59127">MEIGVSVVSLADICIRSIQHSPTSLTTANNLRYGTLLVKTCKSYRNAEPEIAESILLVETRWLKIQRQLELLRNIWPSLDDEYQIHQNSVLQVLQGKAQAAISLIDSIIGKSDSEPSVRSVMSKKGEARRLKYAVWVKHSLASVMDDLKEWSEVFDVSWYLIIRLSSQAIDRELEPVQTGDAGPLSTLKDLRAAIHHHIDLRDSEKASVFVPAAFFDEESDEIKTPLFRSTAEIWKSKVDGIGYLVEQPSTISTLPDVCNLAKILQKVRSLEFGVLPCKGVLKSASGNRFVFSLPPNHSNPENLRSLLLTHLPSSPLDEKFSLAKQLAKAVMFVHSAGFVHKNIRPETIFLLRDKDSQVPLTFLTGFERFRLAEGKTQHQGDDLWDTNLYRHPARQGVQPEEDYTLQHDIYSLGVCLLEIGLSSSLVLWKAGEANSGPNPEIFATDIPTSKDKRKNAFNVKRALVRIAQEKLPSRMGRKYSDITVVCLTCLDKTDNVFGDENEFLDENGILVGVRFIEKVSTGLVYT</sequence>
<dbReference type="EMBL" id="JAZHXI010000024">
    <property type="protein sequence ID" value="KAL2060001.1"/>
    <property type="molecule type" value="Genomic_DNA"/>
</dbReference>
<dbReference type="Gene3D" id="1.10.510.10">
    <property type="entry name" value="Transferase(Phosphotransferase) domain 1"/>
    <property type="match status" value="1"/>
</dbReference>
<gene>
    <name evidence="2" type="ORF">VTL71DRAFT_9823</name>
</gene>
<evidence type="ECO:0000313" key="3">
    <source>
        <dbReference type="Proteomes" id="UP001595075"/>
    </source>
</evidence>
<comment type="caution">
    <text evidence="2">The sequence shown here is derived from an EMBL/GenBank/DDBJ whole genome shotgun (WGS) entry which is preliminary data.</text>
</comment>
<evidence type="ECO:0000259" key="1">
    <source>
        <dbReference type="PROSITE" id="PS50011"/>
    </source>
</evidence>
<dbReference type="PANTHER" id="PTHR37542:SF1">
    <property type="entry name" value="PRION-INHIBITION AND PROPAGATION HELO DOMAIN-CONTAINING PROTEIN"/>
    <property type="match status" value="1"/>
</dbReference>
<reference evidence="2 3" key="1">
    <citation type="journal article" date="2024" name="Commun. Biol.">
        <title>Comparative genomic analysis of thermophilic fungi reveals convergent evolutionary adaptations and gene losses.</title>
        <authorList>
            <person name="Steindorff A.S."/>
            <person name="Aguilar-Pontes M.V."/>
            <person name="Robinson A.J."/>
            <person name="Andreopoulos B."/>
            <person name="LaButti K."/>
            <person name="Kuo A."/>
            <person name="Mondo S."/>
            <person name="Riley R."/>
            <person name="Otillar R."/>
            <person name="Haridas S."/>
            <person name="Lipzen A."/>
            <person name="Grimwood J."/>
            <person name="Schmutz J."/>
            <person name="Clum A."/>
            <person name="Reid I.D."/>
            <person name="Moisan M.C."/>
            <person name="Butler G."/>
            <person name="Nguyen T.T.M."/>
            <person name="Dewar K."/>
            <person name="Conant G."/>
            <person name="Drula E."/>
            <person name="Henrissat B."/>
            <person name="Hansel C."/>
            <person name="Singer S."/>
            <person name="Hutchinson M.I."/>
            <person name="de Vries R.P."/>
            <person name="Natvig D.O."/>
            <person name="Powell A.J."/>
            <person name="Tsang A."/>
            <person name="Grigoriev I.V."/>
        </authorList>
    </citation>
    <scope>NUCLEOTIDE SEQUENCE [LARGE SCALE GENOMIC DNA]</scope>
    <source>
        <strain evidence="2 3">CBS 494.80</strain>
    </source>
</reference>
<dbReference type="InterPro" id="IPR000719">
    <property type="entry name" value="Prot_kinase_dom"/>
</dbReference>
<dbReference type="Proteomes" id="UP001595075">
    <property type="component" value="Unassembled WGS sequence"/>
</dbReference>